<evidence type="ECO:0000313" key="2">
    <source>
        <dbReference type="EMBL" id="CAL4153167.1"/>
    </source>
</evidence>
<protein>
    <submittedName>
        <fullName evidence="2">Uncharacterized protein</fullName>
    </submittedName>
</protein>
<feature type="non-terminal residue" evidence="2">
    <location>
        <position position="199"/>
    </location>
</feature>
<keyword evidence="3" id="KW-1185">Reference proteome</keyword>
<dbReference type="EMBL" id="CAXKWB010039475">
    <property type="protein sequence ID" value="CAL4153167.1"/>
    <property type="molecule type" value="Genomic_DNA"/>
</dbReference>
<feature type="region of interest" description="Disordered" evidence="1">
    <location>
        <begin position="1"/>
        <end position="47"/>
    </location>
</feature>
<dbReference type="Proteomes" id="UP001497623">
    <property type="component" value="Unassembled WGS sequence"/>
</dbReference>
<name>A0AAV2S1G2_MEGNR</name>
<evidence type="ECO:0000313" key="3">
    <source>
        <dbReference type="Proteomes" id="UP001497623"/>
    </source>
</evidence>
<reference evidence="2 3" key="1">
    <citation type="submission" date="2024-05" db="EMBL/GenBank/DDBJ databases">
        <authorList>
            <person name="Wallberg A."/>
        </authorList>
    </citation>
    <scope>NUCLEOTIDE SEQUENCE [LARGE SCALE GENOMIC DNA]</scope>
</reference>
<dbReference type="AlphaFoldDB" id="A0AAV2S1G2"/>
<sequence length="199" mass="22111">MGDSGQAPEKTSHEDISSNHESDEIPPSLESDPEEESAADPPPEQTEELVILDPNAVEIKSIKGRSRRLGDIGDNSNIKTLCVHYIVIKKIKIILKYQYVRHTQMYKNVDFESVDKIVNPEVLGKIAGSRVQKVPLYLSKMVLLKAPDFPMTSAVSREVSSSTRRPPHLGLWNYDADVMANINSISLNQALYTGPNKIA</sequence>
<accession>A0AAV2S1G2</accession>
<evidence type="ECO:0000256" key="1">
    <source>
        <dbReference type="SAM" id="MobiDB-lite"/>
    </source>
</evidence>
<feature type="compositionally biased region" description="Basic and acidic residues" evidence="1">
    <location>
        <begin position="10"/>
        <end position="23"/>
    </location>
</feature>
<organism evidence="2 3">
    <name type="scientific">Meganyctiphanes norvegica</name>
    <name type="common">Northern krill</name>
    <name type="synonym">Thysanopoda norvegica</name>
    <dbReference type="NCBI Taxonomy" id="48144"/>
    <lineage>
        <taxon>Eukaryota</taxon>
        <taxon>Metazoa</taxon>
        <taxon>Ecdysozoa</taxon>
        <taxon>Arthropoda</taxon>
        <taxon>Crustacea</taxon>
        <taxon>Multicrustacea</taxon>
        <taxon>Malacostraca</taxon>
        <taxon>Eumalacostraca</taxon>
        <taxon>Eucarida</taxon>
        <taxon>Euphausiacea</taxon>
        <taxon>Euphausiidae</taxon>
        <taxon>Meganyctiphanes</taxon>
    </lineage>
</organism>
<gene>
    <name evidence="2" type="ORF">MNOR_LOCUS31141</name>
</gene>
<comment type="caution">
    <text evidence="2">The sequence shown here is derived from an EMBL/GenBank/DDBJ whole genome shotgun (WGS) entry which is preliminary data.</text>
</comment>
<proteinExistence type="predicted"/>